<dbReference type="EMBL" id="DF238840">
    <property type="protein sequence ID" value="GAF25099.1"/>
    <property type="molecule type" value="Genomic_DNA"/>
</dbReference>
<dbReference type="Proteomes" id="UP000063718">
    <property type="component" value="Unassembled WGS sequence"/>
</dbReference>
<keyword evidence="1" id="KW-0677">Repeat</keyword>
<proteinExistence type="predicted"/>
<dbReference type="InterPro" id="IPR001119">
    <property type="entry name" value="SLH_dom"/>
</dbReference>
<name>A0A0S6UDM5_NEOTH</name>
<sequence length="731" mass="79860">MSAVRRFGKRVLSWGLMVMLLITIFPVGAWAGDKPAVSLEQAIRTVKDNFSIPGEFTNFTSGYNNYNGRATWSLNWNANDGKGGGFNAQVDAATGEIINMNMWQPVDRPEPGLQVPAISQDEARQAAEKILKKLAAAHIADLQAVPDTDQVIPLNNYGPVTYSFRWQRLVNGIPFPENGVNINIRSDNGQVVNYSLDWTNADFPAATGAITPEKARQAFDQAGMLELQYYLPPQPSPVVTGQKRLPQLVYIINHPANGLIDALTGEPLVMDDGKWFKGGAGGMGELAEMRNGAASQTTKPLSPEEIKEIEKTAKLISQDAAIAAVKKWLAIPANLTLSSANLAVDWQDPETRIWNLSWNTSKPDPGQINYVTARVDATTGELVGFDLSYPSPDGKPGQLDRQGAQQMVEDFLRQVQPERFREVKLDANSRYGPGPIPLKSGQNPPVQYFNYRRLVNGIPFPENGISVTVDTVAKRITSYNLNWGQFDFPAPKNLLQTEKAAEIFLKSRPLTLTYIQIFGPAGPGEVRLVYQPLAAPGTSTAAMVDARTGQLLDWQGTPLNLAPRPYHFNDIAGNFAEREINLLGQAGLFGEYGSAFHPDENITAVSLLRAMLMAKNGVQGNSDLGDDEVLKRARDQGWLKEDLQPGASITRETLAKLMIRLLNLDHVARVEGIYRVPYTDAGSLSPDSLGYVALSWGLGILKGNGSTFEPGHQVTRAEAAAALVRTLAVKM</sequence>
<dbReference type="InterPro" id="IPR032599">
    <property type="entry name" value="YcdB/YcdC_rep_domain"/>
</dbReference>
<evidence type="ECO:0000313" key="3">
    <source>
        <dbReference type="EMBL" id="GAF25099.1"/>
    </source>
</evidence>
<gene>
    <name evidence="3" type="ORF">MTY_0428</name>
</gene>
<dbReference type="Pfam" id="PF16244">
    <property type="entry name" value="DUF4901"/>
    <property type="match status" value="2"/>
</dbReference>
<reference evidence="3" key="1">
    <citation type="journal article" date="2014" name="Gene">
        <title>Genome-guided analysis of transformation efficiency and carbon dioxide assimilation by Moorella thermoacetica Y72.</title>
        <authorList>
            <person name="Tsukahara K."/>
            <person name="Kita A."/>
            <person name="Nakashimada Y."/>
            <person name="Hoshino T."/>
            <person name="Murakami K."/>
        </authorList>
    </citation>
    <scope>NUCLEOTIDE SEQUENCE [LARGE SCALE GENOMIC DNA]</scope>
    <source>
        <strain evidence="3">Y72</strain>
    </source>
</reference>
<dbReference type="AlphaFoldDB" id="A0A0S6UDM5"/>
<feature type="domain" description="SLH" evidence="2">
    <location>
        <begin position="675"/>
        <end position="731"/>
    </location>
</feature>
<protein>
    <submittedName>
        <fullName evidence="3">Glycine cleavage system protein P (Pyridoxal-binding), C-terminal domain</fullName>
    </submittedName>
</protein>
<evidence type="ECO:0000256" key="1">
    <source>
        <dbReference type="ARBA" id="ARBA00022737"/>
    </source>
</evidence>
<dbReference type="PROSITE" id="PS51272">
    <property type="entry name" value="SLH"/>
    <property type="match status" value="1"/>
</dbReference>
<evidence type="ECO:0000259" key="2">
    <source>
        <dbReference type="PROSITE" id="PS51272"/>
    </source>
</evidence>
<accession>A0A0S6UDM5</accession>
<dbReference type="RefSeq" id="WP_148660321.1">
    <property type="nucleotide sequence ID" value="NZ_DF238840.1"/>
</dbReference>
<dbReference type="Pfam" id="PF00395">
    <property type="entry name" value="SLH"/>
    <property type="match status" value="1"/>
</dbReference>
<organism evidence="3">
    <name type="scientific">Moorella thermoacetica Y72</name>
    <dbReference type="NCBI Taxonomy" id="1325331"/>
    <lineage>
        <taxon>Bacteria</taxon>
        <taxon>Bacillati</taxon>
        <taxon>Bacillota</taxon>
        <taxon>Clostridia</taxon>
        <taxon>Neomoorellales</taxon>
        <taxon>Neomoorellaceae</taxon>
        <taxon>Neomoorella</taxon>
    </lineage>
</organism>